<organism evidence="1 2">
    <name type="scientific">Shewanella insulae</name>
    <dbReference type="NCBI Taxonomy" id="2681496"/>
    <lineage>
        <taxon>Bacteria</taxon>
        <taxon>Pseudomonadati</taxon>
        <taxon>Pseudomonadota</taxon>
        <taxon>Gammaproteobacteria</taxon>
        <taxon>Alteromonadales</taxon>
        <taxon>Shewanellaceae</taxon>
        <taxon>Shewanella</taxon>
    </lineage>
</organism>
<evidence type="ECO:0000313" key="2">
    <source>
        <dbReference type="Proteomes" id="UP000474778"/>
    </source>
</evidence>
<dbReference type="Proteomes" id="UP000474778">
    <property type="component" value="Unassembled WGS sequence"/>
</dbReference>
<accession>A0A6L7HZX0</accession>
<proteinExistence type="predicted"/>
<sequence>MDSSQKEKALEAIKATIGTEEGEYGIDLFVSHHLEELSKSDWKNAIGIEEPTPSEVFNSLVLQECWDDEDGIAYDFTLPNDATNYLISVRFDEEGNIEDITMES</sequence>
<dbReference type="RefSeq" id="WP_160796824.1">
    <property type="nucleotide sequence ID" value="NZ_WRPA01000011.1"/>
</dbReference>
<dbReference type="EMBL" id="WRPA01000011">
    <property type="protein sequence ID" value="MXR69570.1"/>
    <property type="molecule type" value="Genomic_DNA"/>
</dbReference>
<keyword evidence="2" id="KW-1185">Reference proteome</keyword>
<gene>
    <name evidence="1" type="ORF">GNT65_12945</name>
</gene>
<protein>
    <submittedName>
        <fullName evidence="1">DUF2004 domain-containing protein</fullName>
    </submittedName>
</protein>
<evidence type="ECO:0000313" key="1">
    <source>
        <dbReference type="EMBL" id="MXR69570.1"/>
    </source>
</evidence>
<dbReference type="AlphaFoldDB" id="A0A6L7HZX0"/>
<comment type="caution">
    <text evidence="1">The sequence shown here is derived from an EMBL/GenBank/DDBJ whole genome shotgun (WGS) entry which is preliminary data.</text>
</comment>
<name>A0A6L7HZX0_9GAMM</name>
<reference evidence="1 2" key="1">
    <citation type="submission" date="2019-12" db="EMBL/GenBank/DDBJ databases">
        <title>Shewanella insulae sp. nov., isolated from a tidal flat.</title>
        <authorList>
            <person name="Yoon J.-H."/>
        </authorList>
    </citation>
    <scope>NUCLEOTIDE SEQUENCE [LARGE SCALE GENOMIC DNA]</scope>
    <source>
        <strain evidence="1 2">JBTF-M18</strain>
    </source>
</reference>